<dbReference type="EMBL" id="CAKOGP040000779">
    <property type="protein sequence ID" value="CAJ1939307.1"/>
    <property type="molecule type" value="Genomic_DNA"/>
</dbReference>
<evidence type="ECO:0000256" key="1">
    <source>
        <dbReference type="SAM" id="MobiDB-lite"/>
    </source>
</evidence>
<accession>A0AAD2FHF7</accession>
<feature type="compositionally biased region" description="Basic and acidic residues" evidence="1">
    <location>
        <begin position="160"/>
        <end position="172"/>
    </location>
</feature>
<dbReference type="Proteomes" id="UP001295423">
    <property type="component" value="Unassembled WGS sequence"/>
</dbReference>
<gene>
    <name evidence="2" type="ORF">CYCCA115_LOCUS6531</name>
</gene>
<feature type="region of interest" description="Disordered" evidence="1">
    <location>
        <begin position="157"/>
        <end position="210"/>
    </location>
</feature>
<keyword evidence="3" id="KW-1185">Reference proteome</keyword>
<name>A0AAD2FHF7_9STRA</name>
<reference evidence="2" key="1">
    <citation type="submission" date="2023-08" db="EMBL/GenBank/DDBJ databases">
        <authorList>
            <person name="Audoor S."/>
            <person name="Bilcke G."/>
        </authorList>
    </citation>
    <scope>NUCLEOTIDE SEQUENCE</scope>
</reference>
<feature type="compositionally biased region" description="Basic and acidic residues" evidence="1">
    <location>
        <begin position="190"/>
        <end position="201"/>
    </location>
</feature>
<evidence type="ECO:0000313" key="3">
    <source>
        <dbReference type="Proteomes" id="UP001295423"/>
    </source>
</evidence>
<evidence type="ECO:0000313" key="2">
    <source>
        <dbReference type="EMBL" id="CAJ1939307.1"/>
    </source>
</evidence>
<comment type="caution">
    <text evidence="2">The sequence shown here is derived from an EMBL/GenBank/DDBJ whole genome shotgun (WGS) entry which is preliminary data.</text>
</comment>
<dbReference type="AlphaFoldDB" id="A0AAD2FHF7"/>
<organism evidence="2 3">
    <name type="scientific">Cylindrotheca closterium</name>
    <dbReference type="NCBI Taxonomy" id="2856"/>
    <lineage>
        <taxon>Eukaryota</taxon>
        <taxon>Sar</taxon>
        <taxon>Stramenopiles</taxon>
        <taxon>Ochrophyta</taxon>
        <taxon>Bacillariophyta</taxon>
        <taxon>Bacillariophyceae</taxon>
        <taxon>Bacillariophycidae</taxon>
        <taxon>Bacillariales</taxon>
        <taxon>Bacillariaceae</taxon>
        <taxon>Cylindrotheca</taxon>
    </lineage>
</organism>
<sequence length="210" mass="24451">MVVSSPCSWQQVRFSNEENDTQSTALQELTSEMINDMWYNRQEFDVIKHQVRSIVWRQQFLNGETPSSSFRKNNNHDDTDNISVLQRYGPHRSAYKKLVIRYTLHAQNHSIDPDFLRSVSTQFSARARALAANQGFEDYCEVYDPLDSLLGSATIPNDLVHGDDQEQNDADRSTFITKKRNRDDDDDDDHPYCDDERTEVPKRRRLLSST</sequence>
<proteinExistence type="predicted"/>
<protein>
    <submittedName>
        <fullName evidence="2">Uncharacterized protein</fullName>
    </submittedName>
</protein>